<accession>A0AAV7KUI6</accession>
<name>A0AAV7KUI6_PLEWA</name>
<protein>
    <submittedName>
        <fullName evidence="1">Uncharacterized protein</fullName>
    </submittedName>
</protein>
<proteinExistence type="predicted"/>
<gene>
    <name evidence="1" type="ORF">NDU88_002074</name>
</gene>
<sequence>MVRLKTALADLARTHSETAERRLLGDIQAHLTEYNELAQSKIRHLGKYAMARVYGASERPLTAPAALIRPN</sequence>
<organism evidence="1 2">
    <name type="scientific">Pleurodeles waltl</name>
    <name type="common">Iberian ribbed newt</name>
    <dbReference type="NCBI Taxonomy" id="8319"/>
    <lineage>
        <taxon>Eukaryota</taxon>
        <taxon>Metazoa</taxon>
        <taxon>Chordata</taxon>
        <taxon>Craniata</taxon>
        <taxon>Vertebrata</taxon>
        <taxon>Euteleostomi</taxon>
        <taxon>Amphibia</taxon>
        <taxon>Batrachia</taxon>
        <taxon>Caudata</taxon>
        <taxon>Salamandroidea</taxon>
        <taxon>Salamandridae</taxon>
        <taxon>Pleurodelinae</taxon>
        <taxon>Pleurodeles</taxon>
    </lineage>
</organism>
<keyword evidence="2" id="KW-1185">Reference proteome</keyword>
<dbReference type="AlphaFoldDB" id="A0AAV7KUI6"/>
<evidence type="ECO:0000313" key="1">
    <source>
        <dbReference type="EMBL" id="KAJ1081902.1"/>
    </source>
</evidence>
<evidence type="ECO:0000313" key="2">
    <source>
        <dbReference type="Proteomes" id="UP001066276"/>
    </source>
</evidence>
<reference evidence="1" key="1">
    <citation type="journal article" date="2022" name="bioRxiv">
        <title>Sequencing and chromosome-scale assembly of the giantPleurodeles waltlgenome.</title>
        <authorList>
            <person name="Brown T."/>
            <person name="Elewa A."/>
            <person name="Iarovenko S."/>
            <person name="Subramanian E."/>
            <person name="Araus A.J."/>
            <person name="Petzold A."/>
            <person name="Susuki M."/>
            <person name="Suzuki K.-i.T."/>
            <person name="Hayashi T."/>
            <person name="Toyoda A."/>
            <person name="Oliveira C."/>
            <person name="Osipova E."/>
            <person name="Leigh N.D."/>
            <person name="Simon A."/>
            <person name="Yun M.H."/>
        </authorList>
    </citation>
    <scope>NUCLEOTIDE SEQUENCE</scope>
    <source>
        <strain evidence="1">20211129_DDA</strain>
        <tissue evidence="1">Liver</tissue>
    </source>
</reference>
<comment type="caution">
    <text evidence="1">The sequence shown here is derived from an EMBL/GenBank/DDBJ whole genome shotgun (WGS) entry which is preliminary data.</text>
</comment>
<dbReference type="EMBL" id="JANPWB010000016">
    <property type="protein sequence ID" value="KAJ1081902.1"/>
    <property type="molecule type" value="Genomic_DNA"/>
</dbReference>
<dbReference type="Proteomes" id="UP001066276">
    <property type="component" value="Chromosome 12"/>
</dbReference>